<sequence>MSRNLFYKRNRVRTRRVALVTAVLLSAVTAATVFLCVRPMVVTATASTAASDGSGTASVTLPLPSTIPTELRTAPPPASSVSPASNSSSTSAPAAPAIVDPRARKAADAGSSAEMATMAMDAGKLVTLADRHASDALRIASEANGAHDDLGWDYVQLRL</sequence>
<dbReference type="EMBL" id="QGGT01000001">
    <property type="protein sequence ID" value="PWK38783.1"/>
    <property type="molecule type" value="Genomic_DNA"/>
</dbReference>
<protein>
    <submittedName>
        <fullName evidence="2">Uncharacterized protein</fullName>
    </submittedName>
</protein>
<evidence type="ECO:0000313" key="3">
    <source>
        <dbReference type="Proteomes" id="UP000245754"/>
    </source>
</evidence>
<comment type="caution">
    <text evidence="2">The sequence shown here is derived from an EMBL/GenBank/DDBJ whole genome shotgun (WGS) entry which is preliminary data.</text>
</comment>
<reference evidence="2 3" key="1">
    <citation type="submission" date="2018-05" db="EMBL/GenBank/DDBJ databases">
        <title>Genomic Encyclopedia of Type Strains, Phase IV (KMG-V): Genome sequencing to study the core and pangenomes of soil and plant-associated prokaryotes.</title>
        <authorList>
            <person name="Whitman W."/>
        </authorList>
    </citation>
    <scope>NUCLEOTIDE SEQUENCE [LARGE SCALE GENOMIC DNA]</scope>
    <source>
        <strain evidence="2 3">SLV-132</strain>
    </source>
</reference>
<feature type="compositionally biased region" description="Low complexity" evidence="1">
    <location>
        <begin position="79"/>
        <end position="97"/>
    </location>
</feature>
<evidence type="ECO:0000313" key="2">
    <source>
        <dbReference type="EMBL" id="PWK38783.1"/>
    </source>
</evidence>
<organism evidence="2 3">
    <name type="scientific">Cupriavidus plantarum</name>
    <dbReference type="NCBI Taxonomy" id="942865"/>
    <lineage>
        <taxon>Bacteria</taxon>
        <taxon>Pseudomonadati</taxon>
        <taxon>Pseudomonadota</taxon>
        <taxon>Betaproteobacteria</taxon>
        <taxon>Burkholderiales</taxon>
        <taxon>Burkholderiaceae</taxon>
        <taxon>Cupriavidus</taxon>
    </lineage>
</organism>
<dbReference type="GeneID" id="98338789"/>
<evidence type="ECO:0000256" key="1">
    <source>
        <dbReference type="SAM" id="MobiDB-lite"/>
    </source>
</evidence>
<dbReference type="RefSeq" id="WP_109582336.1">
    <property type="nucleotide sequence ID" value="NZ_CAJPUX010000001.1"/>
</dbReference>
<keyword evidence="3" id="KW-1185">Reference proteome</keyword>
<gene>
    <name evidence="2" type="ORF">C7419_1012685</name>
</gene>
<dbReference type="Proteomes" id="UP000245754">
    <property type="component" value="Unassembled WGS sequence"/>
</dbReference>
<feature type="compositionally biased region" description="Low complexity" evidence="1">
    <location>
        <begin position="47"/>
        <end position="60"/>
    </location>
</feature>
<proteinExistence type="predicted"/>
<dbReference type="AlphaFoldDB" id="A0A316F576"/>
<name>A0A316F576_9BURK</name>
<feature type="region of interest" description="Disordered" evidence="1">
    <location>
        <begin position="47"/>
        <end position="110"/>
    </location>
</feature>
<accession>A0A316F576</accession>